<dbReference type="Gene3D" id="3.40.10.10">
    <property type="entry name" value="DNA Methylphosphotriester Repair Domain"/>
    <property type="match status" value="1"/>
</dbReference>
<evidence type="ECO:0000256" key="2">
    <source>
        <dbReference type="ARBA" id="ARBA00022759"/>
    </source>
</evidence>
<dbReference type="EC" id="3.1.31.1" evidence="6"/>
<gene>
    <name evidence="6" type="primary">nucH</name>
    <name evidence="6" type="ORF">HRbin17_01949</name>
</gene>
<dbReference type="GO" id="GO:0003677">
    <property type="term" value="F:DNA binding"/>
    <property type="evidence" value="ECO:0007669"/>
    <property type="project" value="InterPro"/>
</dbReference>
<keyword evidence="1" id="KW-0540">Nuclease</keyword>
<name>A0A2H5XE26_9BACT</name>
<dbReference type="PROSITE" id="PS50830">
    <property type="entry name" value="TNASE_3"/>
    <property type="match status" value="1"/>
</dbReference>
<dbReference type="PANTHER" id="PTHR12302:SF3">
    <property type="entry name" value="SERINE_THREONINE-PROTEIN KINASE 31"/>
    <property type="match status" value="1"/>
</dbReference>
<evidence type="ECO:0000313" key="6">
    <source>
        <dbReference type="EMBL" id="GBC99425.1"/>
    </source>
</evidence>
<proteinExistence type="predicted"/>
<dbReference type="SUPFAM" id="SSF57884">
    <property type="entry name" value="Ada DNA repair protein, N-terminal domain (N-Ada 10)"/>
    <property type="match status" value="1"/>
</dbReference>
<dbReference type="Proteomes" id="UP000236173">
    <property type="component" value="Unassembled WGS sequence"/>
</dbReference>
<dbReference type="InterPro" id="IPR004026">
    <property type="entry name" value="Ada_DNA_repair_Zn-bd"/>
</dbReference>
<dbReference type="SMART" id="SM00318">
    <property type="entry name" value="SNc"/>
    <property type="match status" value="1"/>
</dbReference>
<dbReference type="Pfam" id="PF00565">
    <property type="entry name" value="SNase"/>
    <property type="match status" value="1"/>
</dbReference>
<dbReference type="GO" id="GO:0008270">
    <property type="term" value="F:zinc ion binding"/>
    <property type="evidence" value="ECO:0007669"/>
    <property type="project" value="InterPro"/>
</dbReference>
<dbReference type="PANTHER" id="PTHR12302">
    <property type="entry name" value="EBNA2 BINDING PROTEIN P100"/>
    <property type="match status" value="1"/>
</dbReference>
<dbReference type="EMBL" id="BEHT01000027">
    <property type="protein sequence ID" value="GBC99425.1"/>
    <property type="molecule type" value="Genomic_DNA"/>
</dbReference>
<dbReference type="Gene3D" id="2.40.50.90">
    <property type="match status" value="1"/>
</dbReference>
<dbReference type="Pfam" id="PF02805">
    <property type="entry name" value="Ada_Zn_binding"/>
    <property type="match status" value="1"/>
</dbReference>
<dbReference type="GO" id="GO:0006355">
    <property type="term" value="P:regulation of DNA-templated transcription"/>
    <property type="evidence" value="ECO:0007669"/>
    <property type="project" value="InterPro"/>
</dbReference>
<dbReference type="InterPro" id="IPR016071">
    <property type="entry name" value="Staphylococal_nuclease_OB-fold"/>
</dbReference>
<dbReference type="InterPro" id="IPR035451">
    <property type="entry name" value="Ada-like_dom_sf"/>
</dbReference>
<dbReference type="InterPro" id="IPR035437">
    <property type="entry name" value="SNase_OB-fold_sf"/>
</dbReference>
<dbReference type="SUPFAM" id="SSF50199">
    <property type="entry name" value="Staphylococcal nuclease"/>
    <property type="match status" value="1"/>
</dbReference>
<dbReference type="AlphaFoldDB" id="A0A2H5XE26"/>
<accession>A0A2H5XE26</accession>
<evidence type="ECO:0000256" key="4">
    <source>
        <dbReference type="ARBA" id="ARBA00023159"/>
    </source>
</evidence>
<evidence type="ECO:0000259" key="5">
    <source>
        <dbReference type="PROSITE" id="PS50830"/>
    </source>
</evidence>
<sequence>MVPLNRHIVRLRRKSPVLLLALLAALLALWAQRRPASKLTHLRVVRVVDGDTIVLSDGRTVRYIGIDTPEQGQPYYDAARNFNRKLVAGKQVELEFDVERYDHYGRLLAYVFVRDSKGRRIFVNAEMVRNGFARTYTKPPNVRYAEMFVRLQEEARKNRRGLWSVYRPTRQPVVGNRNTRTFHRLTCPLAKRIRPHNRVRFRNAEAALQAGYHPCRECRP</sequence>
<reference evidence="7" key="1">
    <citation type="submission" date="2017-09" db="EMBL/GenBank/DDBJ databases">
        <title>Metaegenomics of thermophilic ammonia-oxidizing enrichment culture.</title>
        <authorList>
            <person name="Kato S."/>
            <person name="Suzuki K."/>
        </authorList>
    </citation>
    <scope>NUCLEOTIDE SEQUENCE [LARGE SCALE GENOMIC DNA]</scope>
</reference>
<feature type="domain" description="TNase-like" evidence="5">
    <location>
        <begin position="38"/>
        <end position="165"/>
    </location>
</feature>
<organism evidence="6 7">
    <name type="scientific">Candidatus Fervidibacter japonicus</name>
    <dbReference type="NCBI Taxonomy" id="2035412"/>
    <lineage>
        <taxon>Bacteria</taxon>
        <taxon>Candidatus Fervidibacterota</taxon>
        <taxon>Candidatus Fervidibacter</taxon>
    </lineage>
</organism>
<evidence type="ECO:0000256" key="3">
    <source>
        <dbReference type="ARBA" id="ARBA00022801"/>
    </source>
</evidence>
<protein>
    <submittedName>
        <fullName evidence="6">Thermonuclease</fullName>
        <ecNumber evidence="6">3.1.31.1</ecNumber>
    </submittedName>
</protein>
<keyword evidence="3 6" id="KW-0378">Hydrolase</keyword>
<keyword evidence="2" id="KW-0255">Endonuclease</keyword>
<dbReference type="GO" id="GO:0008168">
    <property type="term" value="F:methyltransferase activity"/>
    <property type="evidence" value="ECO:0007669"/>
    <property type="project" value="InterPro"/>
</dbReference>
<dbReference type="GO" id="GO:0006281">
    <property type="term" value="P:DNA repair"/>
    <property type="evidence" value="ECO:0007669"/>
    <property type="project" value="InterPro"/>
</dbReference>
<keyword evidence="4" id="KW-0010">Activator</keyword>
<evidence type="ECO:0000313" key="7">
    <source>
        <dbReference type="Proteomes" id="UP000236173"/>
    </source>
</evidence>
<evidence type="ECO:0000256" key="1">
    <source>
        <dbReference type="ARBA" id="ARBA00022722"/>
    </source>
</evidence>
<comment type="caution">
    <text evidence="6">The sequence shown here is derived from an EMBL/GenBank/DDBJ whole genome shotgun (WGS) entry which is preliminary data.</text>
</comment>
<dbReference type="GO" id="GO:1990599">
    <property type="term" value="F:3' overhang single-stranded DNA endodeoxyribonuclease activity"/>
    <property type="evidence" value="ECO:0007669"/>
    <property type="project" value="UniProtKB-EC"/>
</dbReference>